<dbReference type="SUPFAM" id="SSF51735">
    <property type="entry name" value="NAD(P)-binding Rossmann-fold domains"/>
    <property type="match status" value="1"/>
</dbReference>
<sequence>MKDIVALVTGGSRGVGRGIALALLAEGVTVHVTGRTRFEAEAKQAGSAGSLEGLELEAAKLPGRLSVHRCDHASDGDSERVCEAIRAGGRLDILVNNAWPGYERMVEDGEFTWPRPFWEQPVWRWEAMIGTALRGAFMTSRAVAPLMISAQRGLIVNISFWAAQLHEGNAVYGIAKAAADKMAADFAHELRPHNVAAVALYPGLVRTEAVLENAEHFDMSNSESPQFIGHVIGGLWRDPLLMSKSGRVLIAAAVAHEYGIADVDGTRPVPLSAADFAGNAGPSAGASELQDG</sequence>
<dbReference type="Gene3D" id="3.40.50.720">
    <property type="entry name" value="NAD(P)-binding Rossmann-like Domain"/>
    <property type="match status" value="1"/>
</dbReference>
<dbReference type="Pfam" id="PF00106">
    <property type="entry name" value="adh_short"/>
    <property type="match status" value="1"/>
</dbReference>
<dbReference type="InterPro" id="IPR002347">
    <property type="entry name" value="SDR_fam"/>
</dbReference>
<protein>
    <submittedName>
        <fullName evidence="1">Short-chain dehydrogenase protein</fullName>
    </submittedName>
</protein>
<dbReference type="InterPro" id="IPR036291">
    <property type="entry name" value="NAD(P)-bd_dom_sf"/>
</dbReference>
<accession>A0AAN1BE65</accession>
<dbReference type="RefSeq" id="WP_086081862.1">
    <property type="nucleotide sequence ID" value="NZ_CP020906.1"/>
</dbReference>
<evidence type="ECO:0000313" key="2">
    <source>
        <dbReference type="Proteomes" id="UP000194159"/>
    </source>
</evidence>
<dbReference type="Proteomes" id="UP000194159">
    <property type="component" value="Chromosome"/>
</dbReference>
<evidence type="ECO:0000313" key="1">
    <source>
        <dbReference type="EMBL" id="ARQ09277.1"/>
    </source>
</evidence>
<proteinExistence type="predicted"/>
<dbReference type="PRINTS" id="PR00081">
    <property type="entry name" value="GDHRDH"/>
</dbReference>
<reference evidence="1 2" key="1">
    <citation type="submission" date="2017-04" db="EMBL/GenBank/DDBJ databases">
        <title>Complete genome sequences of Rhizobium genomic linages associated to common bean (phaseolus vulgaris).</title>
        <authorList>
            <person name="Santamaria R.I."/>
            <person name="Bustos P."/>
            <person name="Perez-Carrascal O."/>
            <person name="Martinez-Flores I."/>
            <person name="Juarez S."/>
            <person name="Lozano L."/>
            <person name="Miranda F."/>
            <person name="Vinuesa P."/>
            <person name="Martinez-Romero E."/>
            <person name="Cevallos M.A."/>
            <person name="Romero D."/>
            <person name="Davila G."/>
            <person name="Gonzalez V."/>
        </authorList>
    </citation>
    <scope>NUCLEOTIDE SEQUENCE [LARGE SCALE GENOMIC DNA]</scope>
    <source>
        <strain evidence="1 2">NXC12</strain>
    </source>
</reference>
<dbReference type="AlphaFoldDB" id="A0AAN1BE65"/>
<dbReference type="PANTHER" id="PTHR44147:SF2">
    <property type="entry name" value="DEHYDROGENASE_REDUCTASE SDR FAMILY MEMBER 1"/>
    <property type="match status" value="1"/>
</dbReference>
<organism evidence="1 2">
    <name type="scientific">Rhizobium etli</name>
    <dbReference type="NCBI Taxonomy" id="29449"/>
    <lineage>
        <taxon>Bacteria</taxon>
        <taxon>Pseudomonadati</taxon>
        <taxon>Pseudomonadota</taxon>
        <taxon>Alphaproteobacteria</taxon>
        <taxon>Hyphomicrobiales</taxon>
        <taxon>Rhizobiaceae</taxon>
        <taxon>Rhizobium/Agrobacterium group</taxon>
        <taxon>Rhizobium</taxon>
    </lineage>
</organism>
<gene>
    <name evidence="1" type="ORF">NXC12_CH01201</name>
</gene>
<dbReference type="PANTHER" id="PTHR44147">
    <property type="entry name" value="DEHYDROGENASE/REDUCTASE SDR FAMILY MEMBER 1"/>
    <property type="match status" value="1"/>
</dbReference>
<name>A0AAN1BE65_RHIET</name>
<dbReference type="EMBL" id="CP020906">
    <property type="protein sequence ID" value="ARQ09277.1"/>
    <property type="molecule type" value="Genomic_DNA"/>
</dbReference>